<accession>A0A915IG01</accession>
<organism evidence="1 2">
    <name type="scientific">Romanomermis culicivorax</name>
    <name type="common">Nematode worm</name>
    <dbReference type="NCBI Taxonomy" id="13658"/>
    <lineage>
        <taxon>Eukaryota</taxon>
        <taxon>Metazoa</taxon>
        <taxon>Ecdysozoa</taxon>
        <taxon>Nematoda</taxon>
        <taxon>Enoplea</taxon>
        <taxon>Dorylaimia</taxon>
        <taxon>Mermithida</taxon>
        <taxon>Mermithoidea</taxon>
        <taxon>Mermithidae</taxon>
        <taxon>Romanomermis</taxon>
    </lineage>
</organism>
<proteinExistence type="predicted"/>
<reference evidence="2" key="1">
    <citation type="submission" date="2022-11" db="UniProtKB">
        <authorList>
            <consortium name="WormBaseParasite"/>
        </authorList>
    </citation>
    <scope>IDENTIFICATION</scope>
</reference>
<evidence type="ECO:0000313" key="2">
    <source>
        <dbReference type="WBParaSite" id="nRc.2.0.1.t12734-RA"/>
    </source>
</evidence>
<dbReference type="AlphaFoldDB" id="A0A915IG01"/>
<name>A0A915IG01_ROMCU</name>
<keyword evidence="1" id="KW-1185">Reference proteome</keyword>
<dbReference type="WBParaSite" id="nRc.2.0.1.t12734-RA">
    <property type="protein sequence ID" value="nRc.2.0.1.t12734-RA"/>
    <property type="gene ID" value="nRc.2.0.1.g12734"/>
</dbReference>
<dbReference type="Proteomes" id="UP000887565">
    <property type="component" value="Unplaced"/>
</dbReference>
<sequence length="64" mass="7046">MAVDKTLGPVNEDVSIVEEFPFPRAVPPRSRKVGILREIHLCGGLILDFPGQEPISSDSDEEEI</sequence>
<evidence type="ECO:0000313" key="1">
    <source>
        <dbReference type="Proteomes" id="UP000887565"/>
    </source>
</evidence>
<protein>
    <submittedName>
        <fullName evidence="2">Uncharacterized protein</fullName>
    </submittedName>
</protein>